<dbReference type="AlphaFoldDB" id="A0AA39FJ73"/>
<comment type="caution">
    <text evidence="1">The sequence shown here is derived from an EMBL/GenBank/DDBJ whole genome shotgun (WGS) entry which is preliminary data.</text>
</comment>
<organism evidence="1 2">
    <name type="scientific">Microctonus aethiopoides</name>
    <dbReference type="NCBI Taxonomy" id="144406"/>
    <lineage>
        <taxon>Eukaryota</taxon>
        <taxon>Metazoa</taxon>
        <taxon>Ecdysozoa</taxon>
        <taxon>Arthropoda</taxon>
        <taxon>Hexapoda</taxon>
        <taxon>Insecta</taxon>
        <taxon>Pterygota</taxon>
        <taxon>Neoptera</taxon>
        <taxon>Endopterygota</taxon>
        <taxon>Hymenoptera</taxon>
        <taxon>Apocrita</taxon>
        <taxon>Ichneumonoidea</taxon>
        <taxon>Braconidae</taxon>
        <taxon>Euphorinae</taxon>
        <taxon>Microctonus</taxon>
    </lineage>
</organism>
<evidence type="ECO:0000313" key="2">
    <source>
        <dbReference type="Proteomes" id="UP001168990"/>
    </source>
</evidence>
<dbReference type="EMBL" id="JAQQBS010000003">
    <property type="protein sequence ID" value="KAK0170587.1"/>
    <property type="molecule type" value="Genomic_DNA"/>
</dbReference>
<protein>
    <submittedName>
        <fullName evidence="1">Uncharacterized protein</fullName>
    </submittedName>
</protein>
<name>A0AA39FJ73_9HYME</name>
<keyword evidence="2" id="KW-1185">Reference proteome</keyword>
<sequence>MIIYLYEISWLLLHFSKLRNQNQVETSEGDSNCKTPVETPLWLPAAAVLLTIIQEHSSITIETIKKILYQ</sequence>
<reference evidence="1" key="1">
    <citation type="journal article" date="2023" name="bioRxiv">
        <title>Scaffold-level genome assemblies of two parasitoid biocontrol wasps reveal the parthenogenesis mechanism and an associated novel virus.</title>
        <authorList>
            <person name="Inwood S."/>
            <person name="Skelly J."/>
            <person name="Guhlin J."/>
            <person name="Harrop T."/>
            <person name="Goldson S."/>
            <person name="Dearden P."/>
        </authorList>
    </citation>
    <scope>NUCLEOTIDE SEQUENCE</scope>
    <source>
        <strain evidence="1">Irish</strain>
        <tissue evidence="1">Whole body</tissue>
    </source>
</reference>
<reference evidence="1" key="2">
    <citation type="submission" date="2023-03" db="EMBL/GenBank/DDBJ databases">
        <authorList>
            <person name="Inwood S.N."/>
            <person name="Skelly J.G."/>
            <person name="Guhlin J."/>
            <person name="Harrop T.W.R."/>
            <person name="Goldson S.G."/>
            <person name="Dearden P.K."/>
        </authorList>
    </citation>
    <scope>NUCLEOTIDE SEQUENCE</scope>
    <source>
        <strain evidence="1">Irish</strain>
        <tissue evidence="1">Whole body</tissue>
    </source>
</reference>
<accession>A0AA39FJ73</accession>
<proteinExistence type="predicted"/>
<evidence type="ECO:0000313" key="1">
    <source>
        <dbReference type="EMBL" id="KAK0170587.1"/>
    </source>
</evidence>
<dbReference type="Proteomes" id="UP001168990">
    <property type="component" value="Unassembled WGS sequence"/>
</dbReference>
<gene>
    <name evidence="1" type="ORF">PV328_008424</name>
</gene>